<feature type="domain" description="HTH marR-type" evidence="4">
    <location>
        <begin position="13"/>
        <end position="147"/>
    </location>
</feature>
<evidence type="ECO:0000313" key="5">
    <source>
        <dbReference type="EMBL" id="TGK18154.1"/>
    </source>
</evidence>
<dbReference type="SUPFAM" id="SSF46785">
    <property type="entry name" value="Winged helix' DNA-binding domain"/>
    <property type="match status" value="1"/>
</dbReference>
<keyword evidence="3" id="KW-0804">Transcription</keyword>
<organism evidence="5 6">
    <name type="scientific">Leptospira fluminis</name>
    <dbReference type="NCBI Taxonomy" id="2484979"/>
    <lineage>
        <taxon>Bacteria</taxon>
        <taxon>Pseudomonadati</taxon>
        <taxon>Spirochaetota</taxon>
        <taxon>Spirochaetia</taxon>
        <taxon>Leptospirales</taxon>
        <taxon>Leptospiraceae</taxon>
        <taxon>Leptospira</taxon>
    </lineage>
</organism>
<evidence type="ECO:0000313" key="6">
    <source>
        <dbReference type="Proteomes" id="UP000297855"/>
    </source>
</evidence>
<dbReference type="PANTHER" id="PTHR33164:SF64">
    <property type="entry name" value="TRANSCRIPTIONAL REGULATOR SLYA"/>
    <property type="match status" value="1"/>
</dbReference>
<proteinExistence type="predicted"/>
<dbReference type="PROSITE" id="PS01117">
    <property type="entry name" value="HTH_MARR_1"/>
    <property type="match status" value="1"/>
</dbReference>
<keyword evidence="1" id="KW-0805">Transcription regulation</keyword>
<name>A0A4V3JEG9_9LEPT</name>
<dbReference type="OrthoDB" id="9799663at2"/>
<sequence length="161" mass="18785">MARESKKEESLIDTAFAYYFNRTDRLLRLHFTKLMSERNIDLTVEQWFLLNRLSNKKPISQTDLVDKTFKDRPNVTRLLDGLEKKGLLIRTDDPDDRRKFAIVITKAGTTLLDKITPFMLEGRKIVYDGLNSKDLTSLKRISKTIESNILQNWDLFNSSAK</sequence>
<dbReference type="Gene3D" id="1.10.10.10">
    <property type="entry name" value="Winged helix-like DNA-binding domain superfamily/Winged helix DNA-binding domain"/>
    <property type="match status" value="1"/>
</dbReference>
<dbReference type="GO" id="GO:0003677">
    <property type="term" value="F:DNA binding"/>
    <property type="evidence" value="ECO:0007669"/>
    <property type="project" value="UniProtKB-KW"/>
</dbReference>
<evidence type="ECO:0000256" key="1">
    <source>
        <dbReference type="ARBA" id="ARBA00023015"/>
    </source>
</evidence>
<dbReference type="SMART" id="SM00347">
    <property type="entry name" value="HTH_MARR"/>
    <property type="match status" value="1"/>
</dbReference>
<dbReference type="GO" id="GO:0003700">
    <property type="term" value="F:DNA-binding transcription factor activity"/>
    <property type="evidence" value="ECO:0007669"/>
    <property type="project" value="InterPro"/>
</dbReference>
<dbReference type="PANTHER" id="PTHR33164">
    <property type="entry name" value="TRANSCRIPTIONAL REGULATOR, MARR FAMILY"/>
    <property type="match status" value="1"/>
</dbReference>
<dbReference type="EMBL" id="RQEV01000011">
    <property type="protein sequence ID" value="TGK18154.1"/>
    <property type="molecule type" value="Genomic_DNA"/>
</dbReference>
<dbReference type="InterPro" id="IPR036388">
    <property type="entry name" value="WH-like_DNA-bd_sf"/>
</dbReference>
<evidence type="ECO:0000256" key="3">
    <source>
        <dbReference type="ARBA" id="ARBA00023163"/>
    </source>
</evidence>
<dbReference type="InterPro" id="IPR036390">
    <property type="entry name" value="WH_DNA-bd_sf"/>
</dbReference>
<dbReference type="InterPro" id="IPR023187">
    <property type="entry name" value="Tscrpt_reg_MarR-type_CS"/>
</dbReference>
<comment type="caution">
    <text evidence="5">The sequence shown here is derived from an EMBL/GenBank/DDBJ whole genome shotgun (WGS) entry which is preliminary data.</text>
</comment>
<protein>
    <submittedName>
        <fullName evidence="5">MarR family transcriptional regulator</fullName>
    </submittedName>
</protein>
<keyword evidence="2" id="KW-0238">DNA-binding</keyword>
<gene>
    <name evidence="5" type="ORF">EHO61_10705</name>
</gene>
<accession>A0A4V3JEG9</accession>
<dbReference type="PRINTS" id="PR00598">
    <property type="entry name" value="HTHMARR"/>
</dbReference>
<dbReference type="Pfam" id="PF01047">
    <property type="entry name" value="MarR"/>
    <property type="match status" value="1"/>
</dbReference>
<evidence type="ECO:0000256" key="2">
    <source>
        <dbReference type="ARBA" id="ARBA00023125"/>
    </source>
</evidence>
<dbReference type="Proteomes" id="UP000297855">
    <property type="component" value="Unassembled WGS sequence"/>
</dbReference>
<dbReference type="AlphaFoldDB" id="A0A4V3JEG9"/>
<keyword evidence="6" id="KW-1185">Reference proteome</keyword>
<reference evidence="5" key="1">
    <citation type="journal article" date="2019" name="PLoS Negl. Trop. Dis.">
        <title>Revisiting the worldwide diversity of Leptospira species in the environment.</title>
        <authorList>
            <person name="Vincent A.T."/>
            <person name="Schiettekatte O."/>
            <person name="Bourhy P."/>
            <person name="Veyrier F.J."/>
            <person name="Picardeau M."/>
        </authorList>
    </citation>
    <scope>NUCLEOTIDE SEQUENCE [LARGE SCALE GENOMIC DNA]</scope>
    <source>
        <strain evidence="5">SCS5</strain>
    </source>
</reference>
<dbReference type="GO" id="GO:0006950">
    <property type="term" value="P:response to stress"/>
    <property type="evidence" value="ECO:0007669"/>
    <property type="project" value="TreeGrafter"/>
</dbReference>
<dbReference type="InterPro" id="IPR039422">
    <property type="entry name" value="MarR/SlyA-like"/>
</dbReference>
<dbReference type="InterPro" id="IPR000835">
    <property type="entry name" value="HTH_MarR-typ"/>
</dbReference>
<dbReference type="PROSITE" id="PS50995">
    <property type="entry name" value="HTH_MARR_2"/>
    <property type="match status" value="1"/>
</dbReference>
<evidence type="ECO:0000259" key="4">
    <source>
        <dbReference type="PROSITE" id="PS50995"/>
    </source>
</evidence>